<comment type="caution">
    <text evidence="2">The sequence shown here is derived from an EMBL/GenBank/DDBJ whole genome shotgun (WGS) entry which is preliminary data.</text>
</comment>
<dbReference type="InterPro" id="IPR006336">
    <property type="entry name" value="GCS2"/>
</dbReference>
<dbReference type="RefSeq" id="WP_345436991.1">
    <property type="nucleotide sequence ID" value="NZ_BAABHK010000013.1"/>
</dbReference>
<dbReference type="Gene3D" id="3.30.590.20">
    <property type="match status" value="1"/>
</dbReference>
<evidence type="ECO:0000256" key="1">
    <source>
        <dbReference type="ARBA" id="ARBA00048819"/>
    </source>
</evidence>
<evidence type="ECO:0000313" key="2">
    <source>
        <dbReference type="EMBL" id="GAA4633997.1"/>
    </source>
</evidence>
<dbReference type="PIRSF" id="PIRSF012666">
    <property type="entry name" value="UCP012666"/>
    <property type="match status" value="1"/>
</dbReference>
<comment type="catalytic activity">
    <reaction evidence="1">
        <text>L-cysteine + L-glutamate + ATP = gamma-L-glutamyl-L-cysteine + ADP + phosphate + H(+)</text>
        <dbReference type="Rhea" id="RHEA:13285"/>
        <dbReference type="ChEBI" id="CHEBI:15378"/>
        <dbReference type="ChEBI" id="CHEBI:29985"/>
        <dbReference type="ChEBI" id="CHEBI:30616"/>
        <dbReference type="ChEBI" id="CHEBI:35235"/>
        <dbReference type="ChEBI" id="CHEBI:43474"/>
        <dbReference type="ChEBI" id="CHEBI:58173"/>
        <dbReference type="ChEBI" id="CHEBI:456216"/>
        <dbReference type="EC" id="6.3.2.2"/>
    </reaction>
</comment>
<name>A0ABP8ULC7_9ACTN</name>
<evidence type="ECO:0000313" key="3">
    <source>
        <dbReference type="Proteomes" id="UP001501442"/>
    </source>
</evidence>
<dbReference type="GO" id="GO:0016874">
    <property type="term" value="F:ligase activity"/>
    <property type="evidence" value="ECO:0007669"/>
    <property type="project" value="UniProtKB-KW"/>
</dbReference>
<keyword evidence="3" id="KW-1185">Reference proteome</keyword>
<reference evidence="3" key="1">
    <citation type="journal article" date="2019" name="Int. J. Syst. Evol. Microbiol.">
        <title>The Global Catalogue of Microorganisms (GCM) 10K type strain sequencing project: providing services to taxonomists for standard genome sequencing and annotation.</title>
        <authorList>
            <consortium name="The Broad Institute Genomics Platform"/>
            <consortium name="The Broad Institute Genome Sequencing Center for Infectious Disease"/>
            <person name="Wu L."/>
            <person name="Ma J."/>
        </authorList>
    </citation>
    <scope>NUCLEOTIDE SEQUENCE [LARGE SCALE GENOMIC DNA]</scope>
    <source>
        <strain evidence="3">JCM 17939</strain>
    </source>
</reference>
<sequence length="491" mass="54707">MGRDVAAVAITKEDRRRYREKVRRCLEALSTMLRDSRFEDDRASIGMEVELNLVDETGRPAMRNAAVLQSIADPGAWATELAQFNIEINMPPTSLAGKSLAMLEQSIRDNLNHADGRAREVGARLAMIGILPTLRESDVGEAALSANPRYKLLNEQVLAARGENLALDIEGVEHLCTSADCITPEAACTSVQFHLQVGPDDFAASWNAAQAIAGVQVALGANSPFLFGRELWHETRLPLFEQATDTRSEELKVQGVRPRVWFGERWIDSVFDLFEENSRYFSALLPMCEDEDPLEALASGEIPELAELSLHNGTIYRWNRPVYAVVDGRPHLRVENRVLPAGPTVADTMANAAFYYGLVRALAEEEHPVWERMPFAAAADNARRGARYGLAARVFWPGVGEVPVTELVLRHLLPQAVTGLDRWGVDTIVRDRLLGIVERRCATGRNGATWQAETVHAAHTDREEALRLMTCRYIDRMHTNAPVHTWPIGRY</sequence>
<dbReference type="SUPFAM" id="SSF55931">
    <property type="entry name" value="Glutamine synthetase/guanido kinase"/>
    <property type="match status" value="1"/>
</dbReference>
<dbReference type="Proteomes" id="UP001501442">
    <property type="component" value="Unassembled WGS sequence"/>
</dbReference>
<dbReference type="InterPro" id="IPR050141">
    <property type="entry name" value="GCL_type2/YbdK_subfam"/>
</dbReference>
<gene>
    <name evidence="2" type="ORF">GCM10023196_073790</name>
</gene>
<dbReference type="PANTHER" id="PTHR36510:SF3">
    <property type="entry name" value="CONSERVED PROTEIN"/>
    <property type="match status" value="1"/>
</dbReference>
<keyword evidence="2" id="KW-0436">Ligase</keyword>
<accession>A0ABP8ULC7</accession>
<dbReference type="Pfam" id="PF04107">
    <property type="entry name" value="GCS2"/>
    <property type="match status" value="1"/>
</dbReference>
<dbReference type="InterPro" id="IPR016602">
    <property type="entry name" value="UCP012666"/>
</dbReference>
<dbReference type="PANTHER" id="PTHR36510">
    <property type="entry name" value="GLUTAMATE--CYSTEINE LIGASE 2-RELATED"/>
    <property type="match status" value="1"/>
</dbReference>
<proteinExistence type="predicted"/>
<protein>
    <submittedName>
        <fullName evidence="2">Glutamate-cysteine ligase family protein</fullName>
    </submittedName>
</protein>
<organism evidence="2 3">
    <name type="scientific">Actinoallomurus vinaceus</name>
    <dbReference type="NCBI Taxonomy" id="1080074"/>
    <lineage>
        <taxon>Bacteria</taxon>
        <taxon>Bacillati</taxon>
        <taxon>Actinomycetota</taxon>
        <taxon>Actinomycetes</taxon>
        <taxon>Streptosporangiales</taxon>
        <taxon>Thermomonosporaceae</taxon>
        <taxon>Actinoallomurus</taxon>
    </lineage>
</organism>
<dbReference type="InterPro" id="IPR014746">
    <property type="entry name" value="Gln_synth/guanido_kin_cat_dom"/>
</dbReference>
<dbReference type="EMBL" id="BAABHK010000013">
    <property type="protein sequence ID" value="GAA4633997.1"/>
    <property type="molecule type" value="Genomic_DNA"/>
</dbReference>